<evidence type="ECO:0000256" key="8">
    <source>
        <dbReference type="ARBA" id="ARBA00023027"/>
    </source>
</evidence>
<dbReference type="InterPro" id="IPR049312">
    <property type="entry name" value="GIDA_C_N"/>
</dbReference>
<dbReference type="NCBIfam" id="TIGR00136">
    <property type="entry name" value="mnmG_gidA"/>
    <property type="match status" value="1"/>
</dbReference>
<sequence length="629" mass="67786">MELDMTDNVYDVIVIGGGHAGSEAANAAARLGAKTALVTHRRDTIGVMSCNPAIGGLGKGHLVREIDAMDGLMGRVADVAGIQFRMLNKKKGAAVRGPRTQADRKLYRLAMLAAIEATAGLDIVEGDAFDLDIADGRVTGVVMKDGRTLRAPAVVLTTGTFLRGLIHIGSEKTPAGRVGEAPSLGLSATLARLGLQLGRLKTGTPARLDGKTIDWQAVARQGADAELVPFSFMTDAITTPQIECGVTRTTEATHRIIVDNIMRSAMYSGQIEGVGPRYCPSIEDKLVKFGERDGHQVFLEPEGLDDDTVYPNGISTSLPAEVQAEFIKTIPGLEQARILQPGYAIEYDHVDPRELTPSLEVKRLKGLFLAGQINGTTGYEEAAAQGLAAGLNAALRSSDSEPFHFSRTTSYIGVMIDDLTSRGVTEPYRMFTSRAEYRLTLRADNADMRLTPLAMRLGCINGDRVRRFTAYQAEIDAGRALLTSLAVTPNEARRAGLNINLDGQRRTAYDLLSYPNYDFAALRQVWPEAVAAIAPKVAEALEIEAGYSVYLGRQASAIADQQRDEERQIPADFNYGALSGLSNELKAKLNAVRPFNIAQAAIVEGMTPAAIALLLVHLRRINSSERHSA</sequence>
<dbReference type="InterPro" id="IPR036188">
    <property type="entry name" value="FAD/NAD-bd_sf"/>
</dbReference>
<evidence type="ECO:0000256" key="2">
    <source>
        <dbReference type="ARBA" id="ARBA00003717"/>
    </source>
</evidence>
<dbReference type="InterPro" id="IPR044920">
    <property type="entry name" value="MnmG_C_subdom_sf"/>
</dbReference>
<feature type="binding site" evidence="11">
    <location>
        <begin position="16"/>
        <end position="21"/>
    </location>
    <ligand>
        <name>FAD</name>
        <dbReference type="ChEBI" id="CHEBI:57692"/>
    </ligand>
</feature>
<dbReference type="InterPro" id="IPR020595">
    <property type="entry name" value="MnmG-rel_CS"/>
</dbReference>
<dbReference type="InterPro" id="IPR026904">
    <property type="entry name" value="MnmG_C"/>
</dbReference>
<dbReference type="FunFam" id="1.10.150.570:FF:000001">
    <property type="entry name" value="tRNA uridine 5-carboxymethylaminomethyl modification enzyme MnmG"/>
    <property type="match status" value="1"/>
</dbReference>
<accession>A0A7W6R5N1</accession>
<dbReference type="PANTHER" id="PTHR11806:SF0">
    <property type="entry name" value="PROTEIN MTO1 HOMOLOG, MITOCHONDRIAL"/>
    <property type="match status" value="1"/>
</dbReference>
<dbReference type="PROSITE" id="PS01281">
    <property type="entry name" value="GIDA_2"/>
    <property type="match status" value="1"/>
</dbReference>
<dbReference type="InterPro" id="IPR004416">
    <property type="entry name" value="MnmG"/>
</dbReference>
<evidence type="ECO:0000256" key="3">
    <source>
        <dbReference type="ARBA" id="ARBA00007653"/>
    </source>
</evidence>
<dbReference type="FunFam" id="3.50.50.60:FF:000082">
    <property type="entry name" value="protein MTO1 homolog, mitochondrial isoform X1"/>
    <property type="match status" value="1"/>
</dbReference>
<dbReference type="SMART" id="SM01228">
    <property type="entry name" value="GIDA_assoc_3"/>
    <property type="match status" value="1"/>
</dbReference>
<keyword evidence="5 11" id="KW-0285">Flavoprotein</keyword>
<comment type="function">
    <text evidence="2 11">NAD-binding protein involved in the addition of a carboxymethylaminomethyl (cmnm) group at the wobble position (U34) of certain tRNAs, forming tRNA-cmnm(5)s(2)U34.</text>
</comment>
<comment type="subcellular location">
    <subcellularLocation>
        <location evidence="11">Cytoplasm</location>
    </subcellularLocation>
</comment>
<evidence type="ECO:0000256" key="10">
    <source>
        <dbReference type="ARBA" id="ARBA00031800"/>
    </source>
</evidence>
<name>A0A7W6R5N1_9HYPH</name>
<dbReference type="FunFam" id="3.50.50.60:FF:000002">
    <property type="entry name" value="tRNA uridine 5-carboxymethylaminomethyl modification enzyme MnmG"/>
    <property type="match status" value="1"/>
</dbReference>
<dbReference type="AlphaFoldDB" id="A0A7W6R5N1"/>
<keyword evidence="11" id="KW-0963">Cytoplasm</keyword>
<comment type="similarity">
    <text evidence="3 11">Belongs to the MnmG family.</text>
</comment>
<evidence type="ECO:0000256" key="6">
    <source>
        <dbReference type="ARBA" id="ARBA00022694"/>
    </source>
</evidence>
<keyword evidence="7 11" id="KW-0274">FAD</keyword>
<evidence type="ECO:0000313" key="13">
    <source>
        <dbReference type="EMBL" id="MBB4237152.1"/>
    </source>
</evidence>
<dbReference type="Proteomes" id="UP000540909">
    <property type="component" value="Unassembled WGS sequence"/>
</dbReference>
<comment type="caution">
    <text evidence="11">Lacks conserved residue(s) required for the propagation of feature annotation.</text>
</comment>
<dbReference type="Gene3D" id="1.10.150.570">
    <property type="entry name" value="GidA associated domain, C-terminal subdomain"/>
    <property type="match status" value="1"/>
</dbReference>
<evidence type="ECO:0000256" key="4">
    <source>
        <dbReference type="ARBA" id="ARBA00020461"/>
    </source>
</evidence>
<dbReference type="SUPFAM" id="SSF51905">
    <property type="entry name" value="FAD/NAD(P)-binding domain"/>
    <property type="match status" value="1"/>
</dbReference>
<evidence type="ECO:0000256" key="1">
    <source>
        <dbReference type="ARBA" id="ARBA00001974"/>
    </source>
</evidence>
<dbReference type="PROSITE" id="PS01280">
    <property type="entry name" value="GIDA_1"/>
    <property type="match status" value="1"/>
</dbReference>
<gene>
    <name evidence="11" type="primary">mnmG</name>
    <name evidence="11" type="synonym">gidA</name>
    <name evidence="13" type="ORF">GGD57_003748</name>
</gene>
<evidence type="ECO:0000256" key="11">
    <source>
        <dbReference type="HAMAP-Rule" id="MF_00129"/>
    </source>
</evidence>
<dbReference type="Pfam" id="PF13932">
    <property type="entry name" value="SAM_GIDA_C"/>
    <property type="match status" value="1"/>
</dbReference>
<dbReference type="HAMAP" id="MF_00129">
    <property type="entry name" value="MnmG_GidA"/>
    <property type="match status" value="1"/>
</dbReference>
<comment type="subunit">
    <text evidence="9 11">Homodimer. Heterotetramer of two MnmE and two MnmG subunits.</text>
</comment>
<keyword evidence="8 11" id="KW-0520">NAD</keyword>
<comment type="caution">
    <text evidence="13">The sequence shown here is derived from an EMBL/GenBank/DDBJ whole genome shotgun (WGS) entry which is preliminary data.</text>
</comment>
<dbReference type="GO" id="GO:0005829">
    <property type="term" value="C:cytosol"/>
    <property type="evidence" value="ECO:0007669"/>
    <property type="project" value="TreeGrafter"/>
</dbReference>
<dbReference type="GO" id="GO:0030488">
    <property type="term" value="P:tRNA methylation"/>
    <property type="evidence" value="ECO:0007669"/>
    <property type="project" value="TreeGrafter"/>
</dbReference>
<dbReference type="EMBL" id="JACIFY010000013">
    <property type="protein sequence ID" value="MBB4237152.1"/>
    <property type="molecule type" value="Genomic_DNA"/>
</dbReference>
<reference evidence="13 14" key="1">
    <citation type="submission" date="2020-08" db="EMBL/GenBank/DDBJ databases">
        <title>Genomic Encyclopedia of Type Strains, Phase IV (KMG-V): Genome sequencing to study the core and pangenomes of soil and plant-associated prokaryotes.</title>
        <authorList>
            <person name="Whitman W."/>
        </authorList>
    </citation>
    <scope>NUCLEOTIDE SEQUENCE [LARGE SCALE GENOMIC DNA]</scope>
    <source>
        <strain evidence="13 14">SEMIA 4089</strain>
    </source>
</reference>
<evidence type="ECO:0000256" key="9">
    <source>
        <dbReference type="ARBA" id="ARBA00025948"/>
    </source>
</evidence>
<evidence type="ECO:0000259" key="12">
    <source>
        <dbReference type="SMART" id="SM01228"/>
    </source>
</evidence>
<dbReference type="Pfam" id="PF01134">
    <property type="entry name" value="GIDA"/>
    <property type="match status" value="1"/>
</dbReference>
<dbReference type="InterPro" id="IPR040131">
    <property type="entry name" value="MnmG_N"/>
</dbReference>
<dbReference type="Gene3D" id="3.50.50.60">
    <property type="entry name" value="FAD/NAD(P)-binding domain"/>
    <property type="match status" value="2"/>
</dbReference>
<dbReference type="Pfam" id="PF21680">
    <property type="entry name" value="GIDA_C_1st"/>
    <property type="match status" value="1"/>
</dbReference>
<evidence type="ECO:0000256" key="7">
    <source>
        <dbReference type="ARBA" id="ARBA00022827"/>
    </source>
</evidence>
<dbReference type="PANTHER" id="PTHR11806">
    <property type="entry name" value="GLUCOSE INHIBITED DIVISION PROTEIN A"/>
    <property type="match status" value="1"/>
</dbReference>
<comment type="cofactor">
    <cofactor evidence="1 11">
        <name>FAD</name>
        <dbReference type="ChEBI" id="CHEBI:57692"/>
    </cofactor>
</comment>
<dbReference type="InterPro" id="IPR002218">
    <property type="entry name" value="MnmG-rel"/>
</dbReference>
<evidence type="ECO:0000256" key="5">
    <source>
        <dbReference type="ARBA" id="ARBA00022630"/>
    </source>
</evidence>
<feature type="binding site" evidence="11">
    <location>
        <begin position="275"/>
        <end position="289"/>
    </location>
    <ligand>
        <name>NAD(+)</name>
        <dbReference type="ChEBI" id="CHEBI:57540"/>
    </ligand>
</feature>
<organism evidence="13 14">
    <name type="scientific">Rhizobium esperanzae</name>
    <dbReference type="NCBI Taxonomy" id="1967781"/>
    <lineage>
        <taxon>Bacteria</taxon>
        <taxon>Pseudomonadati</taxon>
        <taxon>Pseudomonadota</taxon>
        <taxon>Alphaproteobacteria</taxon>
        <taxon>Hyphomicrobiales</taxon>
        <taxon>Rhizobiaceae</taxon>
        <taxon>Rhizobium/Agrobacterium group</taxon>
        <taxon>Rhizobium</taxon>
    </lineage>
</organism>
<dbReference type="GO" id="GO:0050660">
    <property type="term" value="F:flavin adenine dinucleotide binding"/>
    <property type="evidence" value="ECO:0007669"/>
    <property type="project" value="UniProtKB-UniRule"/>
</dbReference>
<feature type="domain" description="tRNA uridine 5-carboxymethylaminomethyl modification enzyme C-terminal subdomain" evidence="12">
    <location>
        <begin position="545"/>
        <end position="616"/>
    </location>
</feature>
<dbReference type="GO" id="GO:0002098">
    <property type="term" value="P:tRNA wobble uridine modification"/>
    <property type="evidence" value="ECO:0007669"/>
    <property type="project" value="InterPro"/>
</dbReference>
<evidence type="ECO:0000313" key="14">
    <source>
        <dbReference type="Proteomes" id="UP000540909"/>
    </source>
</evidence>
<proteinExistence type="inferred from homology"/>
<keyword evidence="6 11" id="KW-0819">tRNA processing</keyword>
<protein>
    <recommendedName>
        <fullName evidence="4 11">tRNA uridine 5-carboxymethylaminomethyl modification enzyme MnmG</fullName>
    </recommendedName>
    <alternativeName>
        <fullName evidence="10 11">Glucose-inhibited division protein A</fullName>
    </alternativeName>
</protein>
<dbReference type="InterPro" id="IPR047001">
    <property type="entry name" value="MnmG_C_subdom"/>
</dbReference>